<protein>
    <submittedName>
        <fullName evidence="1">Uncharacterized protein</fullName>
    </submittedName>
</protein>
<evidence type="ECO:0000313" key="2">
    <source>
        <dbReference type="Proteomes" id="UP000252085"/>
    </source>
</evidence>
<dbReference type="EMBL" id="LXQE01000194">
    <property type="protein sequence ID" value="RCJ29926.1"/>
    <property type="molecule type" value="Genomic_DNA"/>
</dbReference>
<dbReference type="AlphaFoldDB" id="A0A367R0C3"/>
<dbReference type="Proteomes" id="UP000252085">
    <property type="component" value="Unassembled WGS sequence"/>
</dbReference>
<accession>A0A367R0C3</accession>
<gene>
    <name evidence="1" type="ORF">A6769_34900</name>
</gene>
<organism evidence="1 2">
    <name type="scientific">Nostoc punctiforme NIES-2108</name>
    <dbReference type="NCBI Taxonomy" id="1356359"/>
    <lineage>
        <taxon>Bacteria</taxon>
        <taxon>Bacillati</taxon>
        <taxon>Cyanobacteriota</taxon>
        <taxon>Cyanophyceae</taxon>
        <taxon>Nostocales</taxon>
        <taxon>Nostocaceae</taxon>
        <taxon>Nostoc</taxon>
    </lineage>
</organism>
<reference evidence="1 2" key="1">
    <citation type="submission" date="2016-04" db="EMBL/GenBank/DDBJ databases">
        <authorList>
            <person name="Evans L.H."/>
            <person name="Alamgir A."/>
            <person name="Owens N."/>
            <person name="Weber N.D."/>
            <person name="Virtaneva K."/>
            <person name="Barbian K."/>
            <person name="Babar A."/>
            <person name="Rosenke K."/>
        </authorList>
    </citation>
    <scope>NUCLEOTIDE SEQUENCE [LARGE SCALE GENOMIC DNA]</scope>
    <source>
        <strain evidence="1">NIES-2108</strain>
    </source>
</reference>
<comment type="caution">
    <text evidence="1">The sequence shown here is derived from an EMBL/GenBank/DDBJ whole genome shotgun (WGS) entry which is preliminary data.</text>
</comment>
<name>A0A367R0C3_NOSPU</name>
<sequence length="107" mass="12741">MNNKKSNIKTYGIWDIEWEDGRNYAKGQVATPHGFVLVYSEKGERSYTYLRFIWNGIEYYRGIAKSYSQPYLVTLARRYAEEIVIKSEQSNLETLWNKPKLNHELRN</sequence>
<proteinExistence type="predicted"/>
<evidence type="ECO:0000313" key="1">
    <source>
        <dbReference type="EMBL" id="RCJ29926.1"/>
    </source>
</evidence>